<organism evidence="2 4">
    <name type="scientific">Legionella qingyii</name>
    <dbReference type="NCBI Taxonomy" id="2184757"/>
    <lineage>
        <taxon>Bacteria</taxon>
        <taxon>Pseudomonadati</taxon>
        <taxon>Pseudomonadota</taxon>
        <taxon>Gammaproteobacteria</taxon>
        <taxon>Legionellales</taxon>
        <taxon>Legionellaceae</taxon>
        <taxon>Legionella</taxon>
    </lineage>
</organism>
<dbReference type="OrthoDB" id="9156136at2"/>
<dbReference type="EMBL" id="QHJG01000028">
    <property type="protein sequence ID" value="PWY54779.1"/>
    <property type="molecule type" value="Genomic_DNA"/>
</dbReference>
<evidence type="ECO:0000313" key="3">
    <source>
        <dbReference type="EMBL" id="RUR20853.1"/>
    </source>
</evidence>
<evidence type="ECO:0000313" key="2">
    <source>
        <dbReference type="EMBL" id="PWY54779.1"/>
    </source>
</evidence>
<dbReference type="RefSeq" id="WP_110143554.1">
    <property type="nucleotide sequence ID" value="NZ_QHJG01000028.1"/>
</dbReference>
<dbReference type="InterPro" id="IPR035897">
    <property type="entry name" value="Toll_tir_struct_dom_sf"/>
</dbReference>
<accession>A0A317U098</accession>
<name>A0A317U098_9GAMM</name>
<comment type="caution">
    <text evidence="2">The sequence shown here is derived from an EMBL/GenBank/DDBJ whole genome shotgun (WGS) entry which is preliminary data.</text>
</comment>
<protein>
    <submittedName>
        <fullName evidence="3">Toll/interleukin-1 receptor domain-containing protein</fullName>
    </submittedName>
</protein>
<dbReference type="EMBL" id="RZGX01000022">
    <property type="protein sequence ID" value="RUR20853.1"/>
    <property type="molecule type" value="Genomic_DNA"/>
</dbReference>
<dbReference type="Proteomes" id="UP000247152">
    <property type="component" value="Unassembled WGS sequence"/>
</dbReference>
<dbReference type="Proteomes" id="UP000287374">
    <property type="component" value="Unassembled WGS sequence"/>
</dbReference>
<reference evidence="3 5" key="2">
    <citation type="submission" date="2018-12" db="EMBL/GenBank/DDBJ databases">
        <title>Legionella sp,whole genome shotgun sequence.</title>
        <authorList>
            <person name="Wu H."/>
        </authorList>
    </citation>
    <scope>NUCLEOTIDE SEQUENCE [LARGE SCALE GENOMIC DNA]</scope>
    <source>
        <strain evidence="5">km489</strain>
        <strain evidence="3">Km489</strain>
    </source>
</reference>
<evidence type="ECO:0000313" key="4">
    <source>
        <dbReference type="Proteomes" id="UP000247152"/>
    </source>
</evidence>
<proteinExistence type="predicted"/>
<evidence type="ECO:0000313" key="5">
    <source>
        <dbReference type="Proteomes" id="UP000287374"/>
    </source>
</evidence>
<keyword evidence="5" id="KW-1185">Reference proteome</keyword>
<dbReference type="Pfam" id="PF13676">
    <property type="entry name" value="TIR_2"/>
    <property type="match status" value="1"/>
</dbReference>
<keyword evidence="3" id="KW-0675">Receptor</keyword>
<sequence length="374" mass="43099">MINVRNGSLVRAPMALYLSQYLREQTRLISLEIDTATEQQMSNEHAYINACIEKNTIKLLTPEWDRHSITHAQKEISPHELDPISAMRFGMSPFQNKSHQQEILIYKVPCTGDLTLLNMAPNTNMLASLPQIQISNETLSFEVVIDTFNPDQTKQTLENYINWIKQHINYLNHDLNEYNVSLKEIVLRLCNKRKLHIDSISSMIKNIGIPMNRSTDELQPPTPMLPAQNDKVNYHSVAISYGGLDEDIADKLNDFLIQNGVKTWFYPEHSLPGEKLHRMMSNMINEADRVILLCSKSSLHRNGVLNELERILEREAREGASAILIPIALDKYVFEEWTPEKKDLADQIRTRNIISLNNIWDSKQMQRLLLALTK</sequence>
<dbReference type="AlphaFoldDB" id="A0A317U098"/>
<dbReference type="Gene3D" id="3.40.50.10140">
    <property type="entry name" value="Toll/interleukin-1 receptor homology (TIR) domain"/>
    <property type="match status" value="1"/>
</dbReference>
<dbReference type="PROSITE" id="PS50104">
    <property type="entry name" value="TIR"/>
    <property type="match status" value="1"/>
</dbReference>
<gene>
    <name evidence="2" type="ORF">DGG96_15480</name>
    <name evidence="3" type="ORF">ELY20_14415</name>
</gene>
<dbReference type="SUPFAM" id="SSF52200">
    <property type="entry name" value="Toll/Interleukin receptor TIR domain"/>
    <property type="match status" value="1"/>
</dbReference>
<evidence type="ECO:0000259" key="1">
    <source>
        <dbReference type="PROSITE" id="PS50104"/>
    </source>
</evidence>
<reference evidence="2 4" key="1">
    <citation type="submission" date="2018-05" db="EMBL/GenBank/DDBJ databases">
        <title>Legionella qingyii sp.nov., whole genome shotgun sequence.</title>
        <authorList>
            <person name="Wu H."/>
            <person name="Zhu Q."/>
            <person name="Hu C."/>
        </authorList>
    </citation>
    <scope>NUCLEOTIDE SEQUENCE [LARGE SCALE GENOMIC DNA]</scope>
    <source>
        <strain evidence="2 4">HEB18</strain>
    </source>
</reference>
<dbReference type="InterPro" id="IPR000157">
    <property type="entry name" value="TIR_dom"/>
</dbReference>
<dbReference type="GO" id="GO:0007165">
    <property type="term" value="P:signal transduction"/>
    <property type="evidence" value="ECO:0007669"/>
    <property type="project" value="InterPro"/>
</dbReference>
<feature type="domain" description="TIR" evidence="1">
    <location>
        <begin position="233"/>
        <end position="354"/>
    </location>
</feature>